<organism evidence="1">
    <name type="scientific">Dichomitus squalens</name>
    <dbReference type="NCBI Taxonomy" id="114155"/>
    <lineage>
        <taxon>Eukaryota</taxon>
        <taxon>Fungi</taxon>
        <taxon>Dikarya</taxon>
        <taxon>Basidiomycota</taxon>
        <taxon>Agaricomycotina</taxon>
        <taxon>Agaricomycetes</taxon>
        <taxon>Polyporales</taxon>
        <taxon>Polyporaceae</taxon>
        <taxon>Dichomitus</taxon>
    </lineage>
</organism>
<reference evidence="1" key="1">
    <citation type="submission" date="2019-01" db="EMBL/GenBank/DDBJ databases">
        <title>Draft genome sequences of three monokaryotic isolates of the white-rot basidiomycete fungus Dichomitus squalens.</title>
        <authorList>
            <consortium name="DOE Joint Genome Institute"/>
            <person name="Lopez S.C."/>
            <person name="Andreopoulos B."/>
            <person name="Pangilinan J."/>
            <person name="Lipzen A."/>
            <person name="Riley R."/>
            <person name="Ahrendt S."/>
            <person name="Ng V."/>
            <person name="Barry K."/>
            <person name="Daum C."/>
            <person name="Grigoriev I.V."/>
            <person name="Hilden K.S."/>
            <person name="Makela M.R."/>
            <person name="de Vries R.P."/>
        </authorList>
    </citation>
    <scope>NUCLEOTIDE SEQUENCE [LARGE SCALE GENOMIC DNA]</scope>
    <source>
        <strain evidence="1">OM18370.1</strain>
    </source>
</reference>
<proteinExistence type="predicted"/>
<gene>
    <name evidence="1" type="ORF">BD311DRAFT_761667</name>
</gene>
<evidence type="ECO:0000313" key="1">
    <source>
        <dbReference type="EMBL" id="TBU26831.1"/>
    </source>
</evidence>
<accession>A0A4Q9ML76</accession>
<name>A0A4Q9ML76_9APHY</name>
<protein>
    <submittedName>
        <fullName evidence="1">Uncharacterized protein</fullName>
    </submittedName>
</protein>
<dbReference type="EMBL" id="ML143440">
    <property type="protein sequence ID" value="TBU26831.1"/>
    <property type="molecule type" value="Genomic_DNA"/>
</dbReference>
<sequence length="93" mass="10246">MCSLLWLRSNLSSGFRFSLRLIVQSYSLTRPAIARPIRPDPLSGVGDALRLPNAIFYCAFPKRSSTSLSLMLAPRLSYYAHAVLASRTEGSSP</sequence>
<dbReference type="AlphaFoldDB" id="A0A4Q9ML76"/>
<dbReference type="Proteomes" id="UP000292957">
    <property type="component" value="Unassembled WGS sequence"/>
</dbReference>